<comment type="similarity">
    <text evidence="3">Belongs to the UPRTase family.</text>
</comment>
<organism evidence="13">
    <name type="scientific">marine metagenome</name>
    <dbReference type="NCBI Taxonomy" id="408172"/>
    <lineage>
        <taxon>unclassified sequences</taxon>
        <taxon>metagenomes</taxon>
        <taxon>ecological metagenomes</taxon>
    </lineage>
</organism>
<evidence type="ECO:0000256" key="4">
    <source>
        <dbReference type="ARBA" id="ARBA00011894"/>
    </source>
</evidence>
<dbReference type="Pfam" id="PF14681">
    <property type="entry name" value="UPRTase"/>
    <property type="match status" value="1"/>
</dbReference>
<evidence type="ECO:0000256" key="11">
    <source>
        <dbReference type="ARBA" id="ARBA00031082"/>
    </source>
</evidence>
<comment type="cofactor">
    <cofactor evidence="1">
        <name>Mg(2+)</name>
        <dbReference type="ChEBI" id="CHEBI:18420"/>
    </cofactor>
</comment>
<dbReference type="EC" id="2.4.2.9" evidence="4"/>
<dbReference type="SUPFAM" id="SSF53271">
    <property type="entry name" value="PRTase-like"/>
    <property type="match status" value="1"/>
</dbReference>
<evidence type="ECO:0000256" key="10">
    <source>
        <dbReference type="ARBA" id="ARBA00023134"/>
    </source>
</evidence>
<dbReference type="GO" id="GO:0044206">
    <property type="term" value="P:UMP salvage"/>
    <property type="evidence" value="ECO:0007669"/>
    <property type="project" value="UniProtKB-UniPathway"/>
</dbReference>
<dbReference type="FunFam" id="3.40.50.2020:FF:000003">
    <property type="entry name" value="Uracil phosphoribosyltransferase"/>
    <property type="match status" value="1"/>
</dbReference>
<evidence type="ECO:0000313" key="13">
    <source>
        <dbReference type="EMBL" id="SUZ88092.1"/>
    </source>
</evidence>
<dbReference type="GO" id="GO:0005737">
    <property type="term" value="C:cytoplasm"/>
    <property type="evidence" value="ECO:0007669"/>
    <property type="project" value="UniProtKB-ARBA"/>
</dbReference>
<keyword evidence="10" id="KW-0342">GTP-binding</keyword>
<dbReference type="NCBIfam" id="NF001097">
    <property type="entry name" value="PRK00129.1"/>
    <property type="match status" value="1"/>
</dbReference>
<accession>A0A381R8T4</accession>
<dbReference type="GO" id="GO:0005525">
    <property type="term" value="F:GTP binding"/>
    <property type="evidence" value="ECO:0007669"/>
    <property type="project" value="UniProtKB-KW"/>
</dbReference>
<dbReference type="AlphaFoldDB" id="A0A381R8T4"/>
<dbReference type="InterPro" id="IPR029057">
    <property type="entry name" value="PRTase-like"/>
</dbReference>
<evidence type="ECO:0000256" key="5">
    <source>
        <dbReference type="ARBA" id="ARBA00022533"/>
    </source>
</evidence>
<keyword evidence="8" id="KW-0547">Nucleotide-binding</keyword>
<dbReference type="EMBL" id="UINC01001754">
    <property type="protein sequence ID" value="SUZ88092.1"/>
    <property type="molecule type" value="Genomic_DNA"/>
</dbReference>
<keyword evidence="7" id="KW-0808">Transferase</keyword>
<dbReference type="InterPro" id="IPR050054">
    <property type="entry name" value="UPRTase/APRTase"/>
</dbReference>
<dbReference type="InterPro" id="IPR034332">
    <property type="entry name" value="Upp_B"/>
</dbReference>
<name>A0A381R8T4_9ZZZZ</name>
<evidence type="ECO:0000256" key="8">
    <source>
        <dbReference type="ARBA" id="ARBA00022741"/>
    </source>
</evidence>
<dbReference type="UniPathway" id="UPA00574">
    <property type="reaction ID" value="UER00636"/>
</dbReference>
<reference evidence="13" key="1">
    <citation type="submission" date="2018-05" db="EMBL/GenBank/DDBJ databases">
        <authorList>
            <person name="Lanie J.A."/>
            <person name="Ng W.-L."/>
            <person name="Kazmierczak K.M."/>
            <person name="Andrzejewski T.M."/>
            <person name="Davidsen T.M."/>
            <person name="Wayne K.J."/>
            <person name="Tettelin H."/>
            <person name="Glass J.I."/>
            <person name="Rusch D."/>
            <person name="Podicherti R."/>
            <person name="Tsui H.-C.T."/>
            <person name="Winkler M.E."/>
        </authorList>
    </citation>
    <scope>NUCLEOTIDE SEQUENCE</scope>
</reference>
<dbReference type="InterPro" id="IPR005765">
    <property type="entry name" value="UPRT"/>
</dbReference>
<dbReference type="GO" id="GO:0004845">
    <property type="term" value="F:uracil phosphoribosyltransferase activity"/>
    <property type="evidence" value="ECO:0007669"/>
    <property type="project" value="UniProtKB-EC"/>
</dbReference>
<dbReference type="CDD" id="cd06223">
    <property type="entry name" value="PRTases_typeI"/>
    <property type="match status" value="1"/>
</dbReference>
<keyword evidence="9" id="KW-0460">Magnesium</keyword>
<dbReference type="NCBIfam" id="TIGR01091">
    <property type="entry name" value="upp"/>
    <property type="match status" value="1"/>
</dbReference>
<dbReference type="Gene3D" id="3.40.50.2020">
    <property type="match status" value="1"/>
</dbReference>
<evidence type="ECO:0000256" key="2">
    <source>
        <dbReference type="ARBA" id="ARBA00005180"/>
    </source>
</evidence>
<sequence>MSISAARSLHLIDHPLVTHKLTEMRRIETPSERFRQLLTEISFLLTYEVTRDLPTRNERITTPLTEMDAPVLVEEPAVISILRAGNGLLDGVLRVIPSARVGHVGLYRDHETLEAVEYYCKFPPIEGRTVVVVDPMLATGNSATAALDRVKADGPADVRFLCLLAAPEGVERLHDSHPDVPIWTAALDDHLNEVGYIVPGLGDAGDRIFGTT</sequence>
<dbReference type="PANTHER" id="PTHR32315:SF4">
    <property type="entry name" value="URACIL PHOSPHORIBOSYLTRANSFERASE, CHLOROPLASTIC"/>
    <property type="match status" value="1"/>
</dbReference>
<evidence type="ECO:0000256" key="7">
    <source>
        <dbReference type="ARBA" id="ARBA00022679"/>
    </source>
</evidence>
<dbReference type="InterPro" id="IPR000836">
    <property type="entry name" value="PRTase_dom"/>
</dbReference>
<dbReference type="PANTHER" id="PTHR32315">
    <property type="entry name" value="ADENINE PHOSPHORIBOSYLTRANSFERASE"/>
    <property type="match status" value="1"/>
</dbReference>
<proteinExistence type="inferred from homology"/>
<keyword evidence="5" id="KW-0021">Allosteric enzyme</keyword>
<dbReference type="HAMAP" id="MF_01218_B">
    <property type="entry name" value="Upp_B"/>
    <property type="match status" value="1"/>
</dbReference>
<feature type="domain" description="Phosphoribosyltransferase" evidence="12">
    <location>
        <begin position="12"/>
        <end position="211"/>
    </location>
</feature>
<gene>
    <name evidence="13" type="ORF">METZ01_LOCUS40946</name>
</gene>
<evidence type="ECO:0000256" key="9">
    <source>
        <dbReference type="ARBA" id="ARBA00022842"/>
    </source>
</evidence>
<evidence type="ECO:0000256" key="1">
    <source>
        <dbReference type="ARBA" id="ARBA00001946"/>
    </source>
</evidence>
<keyword evidence="6" id="KW-0328">Glycosyltransferase</keyword>
<dbReference type="GO" id="GO:0006223">
    <property type="term" value="P:uracil salvage"/>
    <property type="evidence" value="ECO:0007669"/>
    <property type="project" value="InterPro"/>
</dbReference>
<evidence type="ECO:0000259" key="12">
    <source>
        <dbReference type="Pfam" id="PF14681"/>
    </source>
</evidence>
<evidence type="ECO:0000256" key="6">
    <source>
        <dbReference type="ARBA" id="ARBA00022676"/>
    </source>
</evidence>
<protein>
    <recommendedName>
        <fullName evidence="4">uracil phosphoribosyltransferase</fullName>
        <ecNumber evidence="4">2.4.2.9</ecNumber>
    </recommendedName>
    <alternativeName>
        <fullName evidence="11">UMP pyrophosphorylase</fullName>
    </alternativeName>
</protein>
<comment type="pathway">
    <text evidence="2">Pyrimidine metabolism; UMP biosynthesis via salvage pathway; UMP from uracil: step 1/1.</text>
</comment>
<evidence type="ECO:0000256" key="3">
    <source>
        <dbReference type="ARBA" id="ARBA00009516"/>
    </source>
</evidence>